<organism evidence="1 2">
    <name type="scientific">Geotrypetes seraphini</name>
    <name type="common">Gaboon caecilian</name>
    <name type="synonym">Caecilia seraphini</name>
    <dbReference type="NCBI Taxonomy" id="260995"/>
    <lineage>
        <taxon>Eukaryota</taxon>
        <taxon>Metazoa</taxon>
        <taxon>Chordata</taxon>
        <taxon>Craniata</taxon>
        <taxon>Vertebrata</taxon>
        <taxon>Euteleostomi</taxon>
        <taxon>Amphibia</taxon>
        <taxon>Gymnophiona</taxon>
        <taxon>Geotrypetes</taxon>
    </lineage>
</organism>
<dbReference type="AlphaFoldDB" id="A0A6P8S962"/>
<dbReference type="InParanoid" id="A0A6P8S962"/>
<dbReference type="SMART" id="SM00248">
    <property type="entry name" value="ANK"/>
    <property type="match status" value="2"/>
</dbReference>
<evidence type="ECO:0000313" key="2">
    <source>
        <dbReference type="RefSeq" id="XP_033815005.1"/>
    </source>
</evidence>
<evidence type="ECO:0000313" key="1">
    <source>
        <dbReference type="Proteomes" id="UP000515159"/>
    </source>
</evidence>
<dbReference type="PANTHER" id="PTHR46885">
    <property type="entry name" value="PROTEIN ANKUB1"/>
    <property type="match status" value="1"/>
</dbReference>
<dbReference type="InterPro" id="IPR002110">
    <property type="entry name" value="Ankyrin_rpt"/>
</dbReference>
<dbReference type="SUPFAM" id="SSF54236">
    <property type="entry name" value="Ubiquitin-like"/>
    <property type="match status" value="2"/>
</dbReference>
<dbReference type="SUPFAM" id="SSF48403">
    <property type="entry name" value="Ankyrin repeat"/>
    <property type="match status" value="1"/>
</dbReference>
<dbReference type="CDD" id="cd17051">
    <property type="entry name" value="Ubl2_ANKUB1"/>
    <property type="match status" value="1"/>
</dbReference>
<dbReference type="KEGG" id="gsh:117366986"/>
<keyword evidence="1" id="KW-1185">Reference proteome</keyword>
<dbReference type="Gene3D" id="1.25.40.20">
    <property type="entry name" value="Ankyrin repeat-containing domain"/>
    <property type="match status" value="1"/>
</dbReference>
<reference evidence="2" key="1">
    <citation type="submission" date="2025-08" db="UniProtKB">
        <authorList>
            <consortium name="RefSeq"/>
        </authorList>
    </citation>
    <scope>IDENTIFICATION</scope>
</reference>
<dbReference type="CDD" id="cd17050">
    <property type="entry name" value="Ubl1_ANKUB1"/>
    <property type="match status" value="1"/>
</dbReference>
<dbReference type="Gene3D" id="3.10.20.90">
    <property type="entry name" value="Phosphatidylinositol 3-kinase Catalytic Subunit, Chain A, domain 1"/>
    <property type="match status" value="1"/>
</dbReference>
<accession>A0A6P8S962</accession>
<dbReference type="Pfam" id="PF12796">
    <property type="entry name" value="Ank_2"/>
    <property type="match status" value="1"/>
</dbReference>
<protein>
    <submittedName>
        <fullName evidence="2">Protein ANKUB1</fullName>
    </submittedName>
</protein>
<dbReference type="CTD" id="389161"/>
<dbReference type="InterPro" id="IPR042788">
    <property type="entry name" value="ANKUB1"/>
</dbReference>
<dbReference type="OrthoDB" id="8856820at2759"/>
<dbReference type="RefSeq" id="XP_033815005.1">
    <property type="nucleotide sequence ID" value="XM_033959114.1"/>
</dbReference>
<dbReference type="GeneID" id="117366986"/>
<dbReference type="Proteomes" id="UP000515159">
    <property type="component" value="Chromosome 9"/>
</dbReference>
<sequence>MKVFIAFEGICESFNVLPDQTVQSVKQLIKDYFHIELSNDKQGRRYLELRYAGAVLKDDWVLVDVGITLCSTIKCIIKEEDKPALFVYNAVTRKTIPILGNIYFLTTTISKLKTLLTLKCGFPIGVYCLRTSQGKEMYNCNTLNDYKIDLGTTLRLDAWDGWKEFLSGCISGHICNIQKYLSAEKPVLRYQQKVALYMAAFFGHCELAKWVLKLGTRADEAVGVHPYREWCCETDHPDIAKCPIHAAAETGQLLILKTFINCNILCLECQNPLGHTPLKICIKHKHKDCVRYLVMKLWSMVSYPKLSLPMKIYIKIKRWLYVAQKHALAKKWFSRTTTFKTRVGDTVLVDGFSEPKMTSKGLCKATRKITESKSYKLPALQNVKHPGVKSDRGAATVQSQNMQDFNLPAIEHTNLEPQEKIRMVAMTENDNMLMAQIPLPPVSSITALRPQYYSVPKVAFLIDSSLQTFSQHSGRTPRENAIYCLSLASEFKEKPWLRQLEMAKTLAKKMVCRPVR</sequence>
<gene>
    <name evidence="2" type="primary">ANKUB1</name>
</gene>
<dbReference type="FunCoup" id="A0A6P8S962">
    <property type="interactions" value="38"/>
</dbReference>
<dbReference type="InterPro" id="IPR036770">
    <property type="entry name" value="Ankyrin_rpt-contain_sf"/>
</dbReference>
<dbReference type="PANTHER" id="PTHR46885:SF1">
    <property type="entry name" value="PROTEIN ANKUB1"/>
    <property type="match status" value="1"/>
</dbReference>
<dbReference type="InterPro" id="IPR029071">
    <property type="entry name" value="Ubiquitin-like_domsf"/>
</dbReference>
<proteinExistence type="predicted"/>
<name>A0A6P8S962_GEOSA</name>